<dbReference type="Pfam" id="PF00990">
    <property type="entry name" value="GGDEF"/>
    <property type="match status" value="1"/>
</dbReference>
<dbReference type="FunFam" id="3.20.20.450:FF:000001">
    <property type="entry name" value="Cyclic di-GMP phosphodiesterase yahA"/>
    <property type="match status" value="1"/>
</dbReference>
<dbReference type="Pfam" id="PF00563">
    <property type="entry name" value="EAL"/>
    <property type="match status" value="1"/>
</dbReference>
<keyword evidence="3" id="KW-0973">c-di-GMP</keyword>
<evidence type="ECO:0000256" key="1">
    <source>
        <dbReference type="ARBA" id="ARBA00001946"/>
    </source>
</evidence>
<feature type="modified residue" description="4-aspartylphosphate" evidence="5">
    <location>
        <position position="58"/>
    </location>
</feature>
<dbReference type="PANTHER" id="PTHR44757">
    <property type="entry name" value="DIGUANYLATE CYCLASE DGCP"/>
    <property type="match status" value="1"/>
</dbReference>
<feature type="domain" description="PAS" evidence="8">
    <location>
        <begin position="283"/>
        <end position="353"/>
    </location>
</feature>
<dbReference type="eggNOG" id="COG5001">
    <property type="taxonomic scope" value="Bacteria"/>
</dbReference>
<reference evidence="12 13" key="1">
    <citation type="submission" date="2012-11" db="EMBL/GenBank/DDBJ databases">
        <title>Genome assembly of Thiorhodococcus sp. AK35.</title>
        <authorList>
            <person name="Nupur N."/>
            <person name="Khatri I."/>
            <person name="Subramanian S."/>
            <person name="Pinnaka A."/>
        </authorList>
    </citation>
    <scope>NUCLEOTIDE SEQUENCE [LARGE SCALE GENOMIC DNA]</scope>
    <source>
        <strain evidence="12 13">AK35</strain>
    </source>
</reference>
<organism evidence="12 13">
    <name type="scientific">Imhoffiella purpurea</name>
    <dbReference type="NCBI Taxonomy" id="1249627"/>
    <lineage>
        <taxon>Bacteria</taxon>
        <taxon>Pseudomonadati</taxon>
        <taxon>Pseudomonadota</taxon>
        <taxon>Gammaproteobacteria</taxon>
        <taxon>Chromatiales</taxon>
        <taxon>Chromatiaceae</taxon>
        <taxon>Imhoffiella</taxon>
    </lineage>
</organism>
<dbReference type="GO" id="GO:0071732">
    <property type="term" value="P:cellular response to nitric oxide"/>
    <property type="evidence" value="ECO:0007669"/>
    <property type="project" value="UniProtKB-ARBA"/>
</dbReference>
<dbReference type="NCBIfam" id="TIGR00229">
    <property type="entry name" value="sensory_box"/>
    <property type="match status" value="3"/>
</dbReference>
<dbReference type="InterPro" id="IPR000014">
    <property type="entry name" value="PAS"/>
</dbReference>
<dbReference type="InterPro" id="IPR043128">
    <property type="entry name" value="Rev_trsase/Diguanyl_cyclase"/>
</dbReference>
<dbReference type="SMART" id="SM00448">
    <property type="entry name" value="REC"/>
    <property type="match status" value="1"/>
</dbReference>
<dbReference type="AlphaFoldDB" id="W9VYF0"/>
<dbReference type="PROSITE" id="PS50112">
    <property type="entry name" value="PAS"/>
    <property type="match status" value="3"/>
</dbReference>
<accession>W9VYF0</accession>
<gene>
    <name evidence="12" type="ORF">D779_1374</name>
</gene>
<feature type="domain" description="PAS" evidence="8">
    <location>
        <begin position="142"/>
        <end position="202"/>
    </location>
</feature>
<evidence type="ECO:0000313" key="12">
    <source>
        <dbReference type="EMBL" id="EXJ15410.1"/>
    </source>
</evidence>
<dbReference type="Gene3D" id="3.30.450.20">
    <property type="entry name" value="PAS domain"/>
    <property type="match status" value="3"/>
</dbReference>
<evidence type="ECO:0000259" key="11">
    <source>
        <dbReference type="PROSITE" id="PS50887"/>
    </source>
</evidence>
<dbReference type="PROSITE" id="PS50113">
    <property type="entry name" value="PAC"/>
    <property type="match status" value="3"/>
</dbReference>
<dbReference type="CDD" id="cd01949">
    <property type="entry name" value="GGDEF"/>
    <property type="match status" value="1"/>
</dbReference>
<dbReference type="Gene3D" id="3.40.50.2300">
    <property type="match status" value="1"/>
</dbReference>
<dbReference type="Gene3D" id="3.30.70.270">
    <property type="match status" value="1"/>
</dbReference>
<keyword evidence="5" id="KW-0597">Phosphoprotein</keyword>
<feature type="domain" description="PAC" evidence="9">
    <location>
        <begin position="231"/>
        <end position="282"/>
    </location>
</feature>
<dbReference type="SUPFAM" id="SSF55785">
    <property type="entry name" value="PYP-like sensor domain (PAS domain)"/>
    <property type="match status" value="3"/>
</dbReference>
<evidence type="ECO:0000259" key="8">
    <source>
        <dbReference type="PROSITE" id="PS50112"/>
    </source>
</evidence>
<proteinExistence type="predicted"/>
<sequence>MESNPRCILIVEDDPAHAEAVRRSLESGVDSTDIRIAASLAEGRRRIAERLPDAVIADLNLADGKAFELIGDQPDTPPFPLLVMTSHGDEQMAVRALKAGALDYVVKSSETFAQMPRLVERLLREWRNISERTTAQKALRASERQLMDIIDFLPDPTFAVDRDGRVIAWNFGLERLTGCSKSQLLGQPIREHWNVFYDTPHPLLLESILDPDAQPSASYDYVRQDGDQLIAEVFSAVLNAGRGAHLWIVAAPLLNTERELSGAIESIRDISAAKQAQLELQRAYGETRAITEAVRDTLYMVDRQGRLMWWNKRIEEETGCGPDALRNRPFPDFFVEDDAEKIRKALDTAWRQGYCEVEGRARTIDGIRAYRYNGVPVRDAQGRLIGIAGVGQDISEQLRDQEDLRLAATVLKNTREGVLISDSDGTRIVAINPAFTEITGYSETEAIGGSTRMLKSGRHETAFYQAMWALIASSGHWQGEIWNRRKSGEIFPAWLTISTVRDDAGEITNYVGVLSDISQVKRSEAQLEHLAHYDPLTDLPNRLLLNSRLEHAIQRARRKHTKVAVLFIDLDRFKHVNDSLGHPVGDALLQAVAQRLAGRTRGEDTLARLGGDEFVILLESIDQSREAGRVAQLIIDLMRQPFNLAEEREIYVGASIGISIFPDNGEGVTELLRNADTAMYQSKAQGRNTYRYYTESLTRAANARLLLESKLRRALEREEFILHFQPQVAMADERILGVETLVRWQDPEEGLIPPDSFIPLAEETGLIIPLGAWVLRQACRQMRDWRAAGMPTMTLAVNLSIQQFAQRDLAVQVGAILDEYDLPASCLELELTESMIMHNDAHGIDILNAMRELGVGLAIDDFGTGYSSLGYLKRLPIDRLKIDKSFVQGIPEDRNDAEIAATIIAMAHNLKLQVLAEGVETQEQHAFLREAGCEAYQGYLFSPPVPAEKIEALLAAPFRPNGSTAEGLPAPRPRARAQGSFSPNRTPRAG</sequence>
<feature type="domain" description="PAS" evidence="8">
    <location>
        <begin position="403"/>
        <end position="448"/>
    </location>
</feature>
<dbReference type="SMART" id="SM00052">
    <property type="entry name" value="EAL"/>
    <property type="match status" value="1"/>
</dbReference>
<evidence type="ECO:0000259" key="10">
    <source>
        <dbReference type="PROSITE" id="PS50883"/>
    </source>
</evidence>
<dbReference type="InterPro" id="IPR001633">
    <property type="entry name" value="EAL_dom"/>
</dbReference>
<dbReference type="PROSITE" id="PS50110">
    <property type="entry name" value="RESPONSE_REGULATORY"/>
    <property type="match status" value="1"/>
</dbReference>
<dbReference type="SMART" id="SM00091">
    <property type="entry name" value="PAS"/>
    <property type="match status" value="3"/>
</dbReference>
<dbReference type="GO" id="GO:0000160">
    <property type="term" value="P:phosphorelay signal transduction system"/>
    <property type="evidence" value="ECO:0007669"/>
    <property type="project" value="InterPro"/>
</dbReference>
<dbReference type="CDD" id="cd00156">
    <property type="entry name" value="REC"/>
    <property type="match status" value="1"/>
</dbReference>
<dbReference type="InterPro" id="IPR013656">
    <property type="entry name" value="PAS_4"/>
</dbReference>
<evidence type="ECO:0000256" key="2">
    <source>
        <dbReference type="ARBA" id="ARBA00012282"/>
    </source>
</evidence>
<comment type="caution">
    <text evidence="12">The sequence shown here is derived from an EMBL/GenBank/DDBJ whole genome shotgun (WGS) entry which is preliminary data.</text>
</comment>
<evidence type="ECO:0000256" key="5">
    <source>
        <dbReference type="PROSITE-ProRule" id="PRU00169"/>
    </source>
</evidence>
<dbReference type="EC" id="3.1.4.52" evidence="2"/>
<dbReference type="InterPro" id="IPR001789">
    <property type="entry name" value="Sig_transdc_resp-reg_receiver"/>
</dbReference>
<dbReference type="InterPro" id="IPR001610">
    <property type="entry name" value="PAC"/>
</dbReference>
<feature type="compositionally biased region" description="Polar residues" evidence="6">
    <location>
        <begin position="979"/>
        <end position="990"/>
    </location>
</feature>
<evidence type="ECO:0000256" key="4">
    <source>
        <dbReference type="ARBA" id="ARBA00051114"/>
    </source>
</evidence>
<feature type="domain" description="EAL" evidence="10">
    <location>
        <begin position="704"/>
        <end position="958"/>
    </location>
</feature>
<evidence type="ECO:0000256" key="3">
    <source>
        <dbReference type="ARBA" id="ARBA00022636"/>
    </source>
</evidence>
<dbReference type="GO" id="GO:0071111">
    <property type="term" value="F:cyclic-guanylate-specific phosphodiesterase activity"/>
    <property type="evidence" value="ECO:0007669"/>
    <property type="project" value="UniProtKB-EC"/>
</dbReference>
<dbReference type="InterPro" id="IPR011006">
    <property type="entry name" value="CheY-like_superfamily"/>
</dbReference>
<dbReference type="PROSITE" id="PS50887">
    <property type="entry name" value="GGDEF"/>
    <property type="match status" value="1"/>
</dbReference>
<feature type="domain" description="PAC" evidence="9">
    <location>
        <begin position="477"/>
        <end position="529"/>
    </location>
</feature>
<feature type="domain" description="GGDEF" evidence="11">
    <location>
        <begin position="561"/>
        <end position="695"/>
    </location>
</feature>
<dbReference type="RefSeq" id="WP_081763422.1">
    <property type="nucleotide sequence ID" value="NZ_AONC01000026.1"/>
</dbReference>
<dbReference type="PROSITE" id="PS50883">
    <property type="entry name" value="EAL"/>
    <property type="match status" value="1"/>
</dbReference>
<dbReference type="PANTHER" id="PTHR44757:SF2">
    <property type="entry name" value="BIOFILM ARCHITECTURE MAINTENANCE PROTEIN MBAA"/>
    <property type="match status" value="1"/>
</dbReference>
<dbReference type="SUPFAM" id="SSF52172">
    <property type="entry name" value="CheY-like"/>
    <property type="match status" value="1"/>
</dbReference>
<protein>
    <recommendedName>
        <fullName evidence="2">cyclic-guanylate-specific phosphodiesterase</fullName>
        <ecNumber evidence="2">3.1.4.52</ecNumber>
    </recommendedName>
</protein>
<evidence type="ECO:0000259" key="9">
    <source>
        <dbReference type="PROSITE" id="PS50113"/>
    </source>
</evidence>
<evidence type="ECO:0000256" key="6">
    <source>
        <dbReference type="SAM" id="MobiDB-lite"/>
    </source>
</evidence>
<dbReference type="CDD" id="cd01948">
    <property type="entry name" value="EAL"/>
    <property type="match status" value="1"/>
</dbReference>
<dbReference type="SUPFAM" id="SSF141868">
    <property type="entry name" value="EAL domain-like"/>
    <property type="match status" value="1"/>
</dbReference>
<name>W9VYF0_9GAMM</name>
<dbReference type="InterPro" id="IPR052155">
    <property type="entry name" value="Biofilm_reg_signaling"/>
</dbReference>
<dbReference type="CDD" id="cd00130">
    <property type="entry name" value="PAS"/>
    <property type="match status" value="3"/>
</dbReference>
<dbReference type="OrthoDB" id="8553030at2"/>
<dbReference type="Pfam" id="PF00072">
    <property type="entry name" value="Response_reg"/>
    <property type="match status" value="1"/>
</dbReference>
<dbReference type="EMBL" id="AONC01000026">
    <property type="protein sequence ID" value="EXJ15410.1"/>
    <property type="molecule type" value="Genomic_DNA"/>
</dbReference>
<dbReference type="InterPro" id="IPR035965">
    <property type="entry name" value="PAS-like_dom_sf"/>
</dbReference>
<evidence type="ECO:0000259" key="7">
    <source>
        <dbReference type="PROSITE" id="PS50110"/>
    </source>
</evidence>
<feature type="domain" description="PAC" evidence="9">
    <location>
        <begin position="355"/>
        <end position="406"/>
    </location>
</feature>
<dbReference type="PATRIC" id="fig|1249627.3.peg.1823"/>
<dbReference type="SMART" id="SM00267">
    <property type="entry name" value="GGDEF"/>
    <property type="match status" value="1"/>
</dbReference>
<dbReference type="Proteomes" id="UP000019460">
    <property type="component" value="Unassembled WGS sequence"/>
</dbReference>
<feature type="region of interest" description="Disordered" evidence="6">
    <location>
        <begin position="960"/>
        <end position="990"/>
    </location>
</feature>
<dbReference type="FunFam" id="3.30.70.270:FF:000001">
    <property type="entry name" value="Diguanylate cyclase domain protein"/>
    <property type="match status" value="1"/>
</dbReference>
<dbReference type="InterPro" id="IPR000700">
    <property type="entry name" value="PAS-assoc_C"/>
</dbReference>
<dbReference type="SMART" id="SM00086">
    <property type="entry name" value="PAC"/>
    <property type="match status" value="2"/>
</dbReference>
<comment type="catalytic activity">
    <reaction evidence="4">
        <text>3',3'-c-di-GMP + H2O = 5'-phosphoguanylyl(3'-&gt;5')guanosine + H(+)</text>
        <dbReference type="Rhea" id="RHEA:24902"/>
        <dbReference type="ChEBI" id="CHEBI:15377"/>
        <dbReference type="ChEBI" id="CHEBI:15378"/>
        <dbReference type="ChEBI" id="CHEBI:58754"/>
        <dbReference type="ChEBI" id="CHEBI:58805"/>
        <dbReference type="EC" id="3.1.4.52"/>
    </reaction>
    <physiologicalReaction direction="left-to-right" evidence="4">
        <dbReference type="Rhea" id="RHEA:24903"/>
    </physiologicalReaction>
</comment>
<evidence type="ECO:0000313" key="13">
    <source>
        <dbReference type="Proteomes" id="UP000019460"/>
    </source>
</evidence>
<dbReference type="Gene3D" id="3.20.20.450">
    <property type="entry name" value="EAL domain"/>
    <property type="match status" value="1"/>
</dbReference>
<dbReference type="InterPro" id="IPR029787">
    <property type="entry name" value="Nucleotide_cyclase"/>
</dbReference>
<dbReference type="Pfam" id="PF13426">
    <property type="entry name" value="PAS_9"/>
    <property type="match status" value="1"/>
</dbReference>
<comment type="cofactor">
    <cofactor evidence="1">
        <name>Mg(2+)</name>
        <dbReference type="ChEBI" id="CHEBI:18420"/>
    </cofactor>
</comment>
<dbReference type="InterPro" id="IPR000160">
    <property type="entry name" value="GGDEF_dom"/>
</dbReference>
<dbReference type="STRING" id="1249627.D779_1374"/>
<keyword evidence="13" id="KW-1185">Reference proteome</keyword>
<dbReference type="NCBIfam" id="TIGR00254">
    <property type="entry name" value="GGDEF"/>
    <property type="match status" value="1"/>
</dbReference>
<dbReference type="SUPFAM" id="SSF55073">
    <property type="entry name" value="Nucleotide cyclase"/>
    <property type="match status" value="1"/>
</dbReference>
<dbReference type="Pfam" id="PF08448">
    <property type="entry name" value="PAS_4"/>
    <property type="match status" value="2"/>
</dbReference>
<dbReference type="InterPro" id="IPR035919">
    <property type="entry name" value="EAL_sf"/>
</dbReference>
<feature type="domain" description="Response regulatory" evidence="7">
    <location>
        <begin position="7"/>
        <end position="122"/>
    </location>
</feature>